<sequence>MLTSLGGMDRLKCYYVKQGRDLGFSNVKVFSRKFPNMLKRLKGFSGIVICTGNVAHTMVEGTVRMAQANGIPIARTHSSSVSAMKNCLKQMSN</sequence>
<evidence type="ECO:0008006" key="2">
    <source>
        <dbReference type="Google" id="ProtNLM"/>
    </source>
</evidence>
<dbReference type="EMBL" id="UINC01009936">
    <property type="protein sequence ID" value="SVA44407.1"/>
    <property type="molecule type" value="Genomic_DNA"/>
</dbReference>
<name>A0A381VXP9_9ZZZZ</name>
<organism evidence="1">
    <name type="scientific">marine metagenome</name>
    <dbReference type="NCBI Taxonomy" id="408172"/>
    <lineage>
        <taxon>unclassified sequences</taxon>
        <taxon>metagenomes</taxon>
        <taxon>ecological metagenomes</taxon>
    </lineage>
</organism>
<gene>
    <name evidence="1" type="ORF">METZ01_LOCUS97261</name>
</gene>
<evidence type="ECO:0000313" key="1">
    <source>
        <dbReference type="EMBL" id="SVA44407.1"/>
    </source>
</evidence>
<dbReference type="Pfam" id="PF10087">
    <property type="entry name" value="DUF2325"/>
    <property type="match status" value="1"/>
</dbReference>
<proteinExistence type="predicted"/>
<dbReference type="InterPro" id="IPR016772">
    <property type="entry name" value="UCP020408"/>
</dbReference>
<accession>A0A381VXP9</accession>
<protein>
    <recommendedName>
        <fullName evidence="2">DUF2325 domain-containing protein</fullName>
    </recommendedName>
</protein>
<dbReference type="AlphaFoldDB" id="A0A381VXP9"/>
<reference evidence="1" key="1">
    <citation type="submission" date="2018-05" db="EMBL/GenBank/DDBJ databases">
        <authorList>
            <person name="Lanie J.A."/>
            <person name="Ng W.-L."/>
            <person name="Kazmierczak K.M."/>
            <person name="Andrzejewski T.M."/>
            <person name="Davidsen T.M."/>
            <person name="Wayne K.J."/>
            <person name="Tettelin H."/>
            <person name="Glass J.I."/>
            <person name="Rusch D."/>
            <person name="Podicherti R."/>
            <person name="Tsui H.-C.T."/>
            <person name="Winkler M.E."/>
        </authorList>
    </citation>
    <scope>NUCLEOTIDE SEQUENCE</scope>
</reference>